<reference evidence="2 3" key="1">
    <citation type="journal article" date="2016" name="Genome Biol. Evol.">
        <title>Divergent and convergent evolution of fungal pathogenicity.</title>
        <authorList>
            <person name="Shang Y."/>
            <person name="Xiao G."/>
            <person name="Zheng P."/>
            <person name="Cen K."/>
            <person name="Zhan S."/>
            <person name="Wang C."/>
        </authorList>
    </citation>
    <scope>NUCLEOTIDE SEQUENCE [LARGE SCALE GENOMIC DNA]</scope>
    <source>
        <strain evidence="2 3">ARSEF 7405</strain>
    </source>
</reference>
<evidence type="ECO:0000313" key="3">
    <source>
        <dbReference type="Proteomes" id="UP000242877"/>
    </source>
</evidence>
<keyword evidence="3" id="KW-1185">Reference proteome</keyword>
<feature type="transmembrane region" description="Helical" evidence="1">
    <location>
        <begin position="23"/>
        <end position="44"/>
    </location>
</feature>
<dbReference type="VEuPathDB" id="FungiDB:AAP_01986"/>
<keyword evidence="1" id="KW-0472">Membrane</keyword>
<keyword evidence="1" id="KW-1133">Transmembrane helix</keyword>
<sequence length="286" mass="32091">MFVKAVITVICILFIIKGRVFQYAHLVIVSSVMGIIFSTSVILMNHLAPFRTENIDPFHFGHNITFQCLKVFASFDQSDVDAKELVGVSGPLSTRCDAVHASLTMMVVYFAFQVILLLTPCRLVYMMSARRSFSVMRPAIPLRDLYDHELQDMSSSTTNRSNGNDAPGFPEVVPLESNHMQLENPFALHTDSHLAIEPSNEGIRLSFESDESNVVSQPQAVDEQQRWLSTALHSLPERPYPAAIRALSRRRRPRALSSTIEQYDLESVPAMVPQSFISTTDDRADT</sequence>
<keyword evidence="1" id="KW-0812">Transmembrane</keyword>
<proteinExistence type="predicted"/>
<feature type="transmembrane region" description="Helical" evidence="1">
    <location>
        <begin position="107"/>
        <end position="127"/>
    </location>
</feature>
<dbReference type="EMBL" id="AZGZ01000007">
    <property type="protein sequence ID" value="KZZ93893.1"/>
    <property type="molecule type" value="Genomic_DNA"/>
</dbReference>
<evidence type="ECO:0000256" key="1">
    <source>
        <dbReference type="SAM" id="Phobius"/>
    </source>
</evidence>
<dbReference type="AlphaFoldDB" id="A0A162IIC5"/>
<gene>
    <name evidence="2" type="ORF">AAP_01986</name>
</gene>
<organism evidence="2 3">
    <name type="scientific">Ascosphaera apis ARSEF 7405</name>
    <dbReference type="NCBI Taxonomy" id="392613"/>
    <lineage>
        <taxon>Eukaryota</taxon>
        <taxon>Fungi</taxon>
        <taxon>Dikarya</taxon>
        <taxon>Ascomycota</taxon>
        <taxon>Pezizomycotina</taxon>
        <taxon>Eurotiomycetes</taxon>
        <taxon>Eurotiomycetidae</taxon>
        <taxon>Onygenales</taxon>
        <taxon>Ascosphaeraceae</taxon>
        <taxon>Ascosphaera</taxon>
    </lineage>
</organism>
<dbReference type="Proteomes" id="UP000242877">
    <property type="component" value="Unassembled WGS sequence"/>
</dbReference>
<evidence type="ECO:0000313" key="2">
    <source>
        <dbReference type="EMBL" id="KZZ93893.1"/>
    </source>
</evidence>
<dbReference type="OrthoDB" id="10659015at2759"/>
<comment type="caution">
    <text evidence="2">The sequence shown here is derived from an EMBL/GenBank/DDBJ whole genome shotgun (WGS) entry which is preliminary data.</text>
</comment>
<accession>A0A162IIC5</accession>
<protein>
    <submittedName>
        <fullName evidence="2">Uncharacterized protein</fullName>
    </submittedName>
</protein>
<name>A0A162IIC5_9EURO</name>